<protein>
    <recommendedName>
        <fullName evidence="8">Proline--tRNA ligase</fullName>
        <ecNumber evidence="8">6.1.1.15</ecNumber>
    </recommendedName>
    <alternativeName>
        <fullName evidence="8">Prolyl-tRNA synthetase</fullName>
        <shortName evidence="8">ProRS</shortName>
    </alternativeName>
</protein>
<keyword evidence="2 8" id="KW-0436">Ligase</keyword>
<dbReference type="Gene3D" id="3.30.930.10">
    <property type="entry name" value="Bira Bifunctional Protein, Domain 2"/>
    <property type="match status" value="1"/>
</dbReference>
<dbReference type="PANTHER" id="PTHR43382">
    <property type="entry name" value="PROLYL-TRNA SYNTHETASE"/>
    <property type="match status" value="1"/>
</dbReference>
<comment type="domain">
    <text evidence="8">Consists of three domains: the N-terminal catalytic domain, the anticodon-binding domain and the C-terminal extension.</text>
</comment>
<keyword evidence="5 8" id="KW-0648">Protein biosynthesis</keyword>
<comment type="subunit">
    <text evidence="8">Homodimer.</text>
</comment>
<dbReference type="GO" id="GO:0005524">
    <property type="term" value="F:ATP binding"/>
    <property type="evidence" value="ECO:0007669"/>
    <property type="project" value="UniProtKB-UniRule"/>
</dbReference>
<dbReference type="CDD" id="cd00778">
    <property type="entry name" value="ProRS_core_arch_euk"/>
    <property type="match status" value="1"/>
</dbReference>
<feature type="domain" description="Aminoacyl-transfer RNA synthetases class-II family profile" evidence="9">
    <location>
        <begin position="50"/>
        <end position="291"/>
    </location>
</feature>
<dbReference type="GO" id="GO:0017101">
    <property type="term" value="C:aminoacyl-tRNA synthetase multienzyme complex"/>
    <property type="evidence" value="ECO:0007669"/>
    <property type="project" value="TreeGrafter"/>
</dbReference>
<dbReference type="EMBL" id="JABBVZ010000013">
    <property type="protein sequence ID" value="NMP21825.1"/>
    <property type="molecule type" value="Genomic_DNA"/>
</dbReference>
<sequence length="487" mass="55031">MRQRRFGRVDNVLKEITPKSVDYSQWYVDVIKKADMVDYAPIKGFMVIKPYGYRIWEFIQAAMDAKFRATGHENAYFPLLIPENLLLKEAEHVEGFSAEVAWVTQGGSEPLTERLAVRPTSETIIGAMYSKWIQSYRDLPVLMNQWANVVRWEKATRPFLRTTEFLWQEGHTVHRTPEEALAETRQQLEIYRQVIEGELAIPVIAGRKSAGERFAGAVETFTLEALMGDGRALQIATSHFLGQNFAQAFDIQYLDEDGTRKFGWTTSWGSSTRMIGGLIMVHGDDKGLRLPPRVAPVQVVIVPIARGTDEEQQQVLAYARLLKDRLAGAQVRVRLDDRPEFTPGYKYNDWEMRGVPLRIEVGPKDLAKQGMVLCRRDTGEKTAVSEAGFESAVTAMLDAIQQSLLQQALEHQQAHTVAVENYREAEKYGHRGFFEGDWCGSEACADQLKANTGMTIRCLPLDRTPEGTGCVVCGQPSQERMLFARAY</sequence>
<dbReference type="SMART" id="SM00946">
    <property type="entry name" value="ProRS-C_1"/>
    <property type="match status" value="1"/>
</dbReference>
<evidence type="ECO:0000256" key="7">
    <source>
        <dbReference type="ARBA" id="ARBA00047671"/>
    </source>
</evidence>
<dbReference type="EC" id="6.1.1.15" evidence="8"/>
<dbReference type="InterPro" id="IPR004154">
    <property type="entry name" value="Anticodon-bd"/>
</dbReference>
<dbReference type="SUPFAM" id="SSF55681">
    <property type="entry name" value="Class II aaRS and biotin synthetases"/>
    <property type="match status" value="1"/>
</dbReference>
<dbReference type="NCBIfam" id="TIGR00408">
    <property type="entry name" value="proS_fam_I"/>
    <property type="match status" value="1"/>
</dbReference>
<dbReference type="InterPro" id="IPR004499">
    <property type="entry name" value="Pro-tRNA-ligase_IIa_arc-type"/>
</dbReference>
<evidence type="ECO:0000256" key="1">
    <source>
        <dbReference type="ARBA" id="ARBA00022490"/>
    </source>
</evidence>
<dbReference type="Proteomes" id="UP000533476">
    <property type="component" value="Unassembled WGS sequence"/>
</dbReference>
<evidence type="ECO:0000259" key="9">
    <source>
        <dbReference type="PROSITE" id="PS50862"/>
    </source>
</evidence>
<evidence type="ECO:0000256" key="2">
    <source>
        <dbReference type="ARBA" id="ARBA00022598"/>
    </source>
</evidence>
<keyword evidence="3 8" id="KW-0547">Nucleotide-binding</keyword>
<keyword evidence="11" id="KW-1185">Reference proteome</keyword>
<dbReference type="InterPro" id="IPR017449">
    <property type="entry name" value="Pro-tRNA_synth_II"/>
</dbReference>
<dbReference type="InterPro" id="IPR033721">
    <property type="entry name" value="ProRS_core_arch_euk"/>
</dbReference>
<evidence type="ECO:0000313" key="10">
    <source>
        <dbReference type="EMBL" id="NMP21825.1"/>
    </source>
</evidence>
<comment type="function">
    <text evidence="8">Catalyzes the attachment of proline to tRNA(Pro) in a two-step reaction: proline is first activated by ATP to form Pro-AMP and then transferred to the acceptor end of tRNA(Pro).</text>
</comment>
<keyword evidence="1 8" id="KW-0963">Cytoplasm</keyword>
<evidence type="ECO:0000313" key="11">
    <source>
        <dbReference type="Proteomes" id="UP000533476"/>
    </source>
</evidence>
<evidence type="ECO:0000256" key="3">
    <source>
        <dbReference type="ARBA" id="ARBA00022741"/>
    </source>
</evidence>
<name>A0A7Y0L3N6_9FIRM</name>
<dbReference type="InterPro" id="IPR016061">
    <property type="entry name" value="Pro-tRNA_ligase_II_C"/>
</dbReference>
<dbReference type="InterPro" id="IPR045864">
    <property type="entry name" value="aa-tRNA-synth_II/BPL/LPL"/>
</dbReference>
<gene>
    <name evidence="8" type="primary">proS</name>
    <name evidence="10" type="ORF">HIJ39_05595</name>
</gene>
<proteinExistence type="inferred from homology"/>
<dbReference type="CDD" id="cd00862">
    <property type="entry name" value="ProRS_anticodon_zinc"/>
    <property type="match status" value="1"/>
</dbReference>
<dbReference type="RefSeq" id="WP_169097583.1">
    <property type="nucleotide sequence ID" value="NZ_JABBVZ010000013.1"/>
</dbReference>
<dbReference type="Pfam" id="PF03129">
    <property type="entry name" value="HGTP_anticodon"/>
    <property type="match status" value="1"/>
</dbReference>
<dbReference type="SUPFAM" id="SSF52954">
    <property type="entry name" value="Class II aaRS ABD-related"/>
    <property type="match status" value="1"/>
</dbReference>
<dbReference type="GO" id="GO:0004827">
    <property type="term" value="F:proline-tRNA ligase activity"/>
    <property type="evidence" value="ECO:0007669"/>
    <property type="project" value="UniProtKB-UniRule"/>
</dbReference>
<dbReference type="PRINTS" id="PR01046">
    <property type="entry name" value="TRNASYNTHPRO"/>
</dbReference>
<dbReference type="Pfam" id="PF00587">
    <property type="entry name" value="tRNA-synt_2b"/>
    <property type="match status" value="1"/>
</dbReference>
<dbReference type="InterPro" id="IPR006195">
    <property type="entry name" value="aa-tRNA-synth_II"/>
</dbReference>
<accession>A0A7Y0L3N6</accession>
<dbReference type="SUPFAM" id="SSF64586">
    <property type="entry name" value="C-terminal domain of ProRS"/>
    <property type="match status" value="1"/>
</dbReference>
<dbReference type="FunFam" id="3.30.930.10:FF:000037">
    <property type="entry name" value="Proline--tRNA ligase"/>
    <property type="match status" value="1"/>
</dbReference>
<dbReference type="GO" id="GO:0140096">
    <property type="term" value="F:catalytic activity, acting on a protein"/>
    <property type="evidence" value="ECO:0007669"/>
    <property type="project" value="UniProtKB-ARBA"/>
</dbReference>
<keyword evidence="4 8" id="KW-0067">ATP-binding</keyword>
<organism evidence="10 11">
    <name type="scientific">Sulfobacillus harzensis</name>
    <dbReference type="NCBI Taxonomy" id="2729629"/>
    <lineage>
        <taxon>Bacteria</taxon>
        <taxon>Bacillati</taxon>
        <taxon>Bacillota</taxon>
        <taxon>Clostridia</taxon>
        <taxon>Eubacteriales</taxon>
        <taxon>Clostridiales Family XVII. Incertae Sedis</taxon>
        <taxon>Sulfobacillus</taxon>
    </lineage>
</organism>
<dbReference type="PANTHER" id="PTHR43382:SF2">
    <property type="entry name" value="BIFUNCTIONAL GLUTAMATE_PROLINE--TRNA LIGASE"/>
    <property type="match status" value="1"/>
</dbReference>
<dbReference type="GO" id="GO:0005737">
    <property type="term" value="C:cytoplasm"/>
    <property type="evidence" value="ECO:0007669"/>
    <property type="project" value="UniProtKB-SubCell"/>
</dbReference>
<dbReference type="AlphaFoldDB" id="A0A7Y0L3N6"/>
<dbReference type="InterPro" id="IPR036621">
    <property type="entry name" value="Anticodon-bd_dom_sf"/>
</dbReference>
<reference evidence="10 11" key="1">
    <citation type="submission" date="2020-04" db="EMBL/GenBank/DDBJ databases">
        <authorList>
            <person name="Zhang R."/>
            <person name="Schippers A."/>
        </authorList>
    </citation>
    <scope>NUCLEOTIDE SEQUENCE [LARGE SCALE GENOMIC DNA]</scope>
    <source>
        <strain evidence="10 11">DSM 109850</strain>
    </source>
</reference>
<dbReference type="Gene3D" id="3.40.50.800">
    <property type="entry name" value="Anticodon-binding domain"/>
    <property type="match status" value="1"/>
</dbReference>
<evidence type="ECO:0000256" key="6">
    <source>
        <dbReference type="ARBA" id="ARBA00023146"/>
    </source>
</evidence>
<keyword evidence="6 8" id="KW-0030">Aminoacyl-tRNA synthetase</keyword>
<dbReference type="HAMAP" id="MF_01571">
    <property type="entry name" value="Pro_tRNA_synth_type3"/>
    <property type="match status" value="1"/>
</dbReference>
<evidence type="ECO:0000256" key="8">
    <source>
        <dbReference type="HAMAP-Rule" id="MF_01571"/>
    </source>
</evidence>
<evidence type="ECO:0000256" key="4">
    <source>
        <dbReference type="ARBA" id="ARBA00022840"/>
    </source>
</evidence>
<dbReference type="InterPro" id="IPR002316">
    <property type="entry name" value="Pro-tRNA-ligase_IIa"/>
</dbReference>
<dbReference type="Pfam" id="PF09180">
    <property type="entry name" value="ProRS-C_1"/>
    <property type="match status" value="1"/>
</dbReference>
<dbReference type="GO" id="GO:0006433">
    <property type="term" value="P:prolyl-tRNA aminoacylation"/>
    <property type="evidence" value="ECO:0007669"/>
    <property type="project" value="UniProtKB-UniRule"/>
</dbReference>
<dbReference type="FunFam" id="3.40.50.800:FF:000005">
    <property type="entry name" value="bifunctional glutamate/proline--tRNA ligase"/>
    <property type="match status" value="1"/>
</dbReference>
<dbReference type="InterPro" id="IPR002314">
    <property type="entry name" value="aa-tRNA-synt_IIb"/>
</dbReference>
<comment type="caution">
    <text evidence="10">The sequence shown here is derived from an EMBL/GenBank/DDBJ whole genome shotgun (WGS) entry which is preliminary data.</text>
</comment>
<dbReference type="PROSITE" id="PS50862">
    <property type="entry name" value="AA_TRNA_LIGASE_II"/>
    <property type="match status" value="1"/>
</dbReference>
<dbReference type="Gene3D" id="3.30.110.30">
    <property type="entry name" value="C-terminal domain of ProRS"/>
    <property type="match status" value="1"/>
</dbReference>
<evidence type="ECO:0000256" key="5">
    <source>
        <dbReference type="ARBA" id="ARBA00022917"/>
    </source>
</evidence>
<comment type="catalytic activity">
    <reaction evidence="7 8">
        <text>tRNA(Pro) + L-proline + ATP = L-prolyl-tRNA(Pro) + AMP + diphosphate</text>
        <dbReference type="Rhea" id="RHEA:14305"/>
        <dbReference type="Rhea" id="RHEA-COMP:9700"/>
        <dbReference type="Rhea" id="RHEA-COMP:9702"/>
        <dbReference type="ChEBI" id="CHEBI:30616"/>
        <dbReference type="ChEBI" id="CHEBI:33019"/>
        <dbReference type="ChEBI" id="CHEBI:60039"/>
        <dbReference type="ChEBI" id="CHEBI:78442"/>
        <dbReference type="ChEBI" id="CHEBI:78532"/>
        <dbReference type="ChEBI" id="CHEBI:456215"/>
        <dbReference type="EC" id="6.1.1.15"/>
    </reaction>
</comment>
<comment type="subcellular location">
    <subcellularLocation>
        <location evidence="8">Cytoplasm</location>
    </subcellularLocation>
</comment>
<dbReference type="GO" id="GO:0016740">
    <property type="term" value="F:transferase activity"/>
    <property type="evidence" value="ECO:0007669"/>
    <property type="project" value="UniProtKB-ARBA"/>
</dbReference>
<comment type="similarity">
    <text evidence="8">Belongs to the class-II aminoacyl-tRNA synthetase family. ProS type 3 subfamily.</text>
</comment>